<evidence type="ECO:0000256" key="5">
    <source>
        <dbReference type="ARBA" id="ARBA00023277"/>
    </source>
</evidence>
<sequence length="637" mass="71775">MASSIVGGGNKFRDYLSDEELKNTKWRNGPPSYDVVDKLFEQERTNVWAEGSVEEKVQRLLKTWEMEIVHKADPNELKTMDPNKFTISINGRKGLTPAESAKLGGSYNIFLQTSLPENVRLYNPDDETFESSQNLFRSIFLRGFAIEILHVYSGPPGIVYRFRHWGYMDGPFKGHAPTGQLIELFGIGTFELDKESNKIIKAEMFFDRGELLGGLVKGESNLTFEAHAYTVSLLSWTVIEYHEKYEDVGEIDHVKDIIKWGSLYLLKLFVPPNNSSARIYSQVGGNNSNAENDLTCWQRPEDMNYPRLVSVCDISTASDLAGEMELFILANRTAKKGKYTTNDECGGHARQFYNSTSYKDELVWGGLWLFFATGNKTYLKYATENFASVVKQQVASDESIFDWKFGTTRLLLYRYFRDLGYPYESSFISSTNNIDLLMCWYTSDTKYSKTAGGLILLKPSTDAALLQYVATSSILSKLYSDYLQLLRTPSRRCSDSVFSSESLKQFSQSQVNYILGDNPLKMSYVVGYGNTYPFQVHHRAASIPWDGERCDCSEGSQWLNSIRENPNTILGAMVAGPNKDDVFSDKRSKPWFTEPSIASNAGLVAALVALHDPPTASSLGNLGIDKHGMFENVKEVS</sequence>
<dbReference type="Gene3D" id="3.10.450.50">
    <property type="match status" value="1"/>
</dbReference>
<evidence type="ECO:0000256" key="2">
    <source>
        <dbReference type="ARBA" id="ARBA00007072"/>
    </source>
</evidence>
<keyword evidence="4 9" id="KW-0136">Cellulose degradation</keyword>
<dbReference type="PROSITE" id="PS00592">
    <property type="entry name" value="GH9_2"/>
    <property type="match status" value="1"/>
</dbReference>
<gene>
    <name evidence="11" type="ORF">KY290_023488</name>
</gene>
<dbReference type="InterPro" id="IPR018221">
    <property type="entry name" value="Glyco_hydro_9_His_AS"/>
</dbReference>
<feature type="active site" evidence="8">
    <location>
        <position position="537"/>
    </location>
</feature>
<keyword evidence="6 8" id="KW-0326">Glycosidase</keyword>
<feature type="domain" description="Glycoside hydrolase family 9" evidence="10">
    <location>
        <begin position="326"/>
        <end position="607"/>
    </location>
</feature>
<dbReference type="PANTHER" id="PTHR22298">
    <property type="entry name" value="ENDO-1,4-BETA-GLUCANASE"/>
    <property type="match status" value="1"/>
</dbReference>
<evidence type="ECO:0000256" key="7">
    <source>
        <dbReference type="ARBA" id="ARBA00023326"/>
    </source>
</evidence>
<evidence type="ECO:0000256" key="4">
    <source>
        <dbReference type="ARBA" id="ARBA00023001"/>
    </source>
</evidence>
<dbReference type="InterPro" id="IPR012341">
    <property type="entry name" value="6hp_glycosidase-like_sf"/>
</dbReference>
<accession>A0ABQ7V7E8</accession>
<evidence type="ECO:0000256" key="8">
    <source>
        <dbReference type="PROSITE-ProRule" id="PRU10059"/>
    </source>
</evidence>
<keyword evidence="12" id="KW-1185">Reference proteome</keyword>
<proteinExistence type="inferred from homology"/>
<dbReference type="InterPro" id="IPR032710">
    <property type="entry name" value="NTF2-like_dom_sf"/>
</dbReference>
<organism evidence="11 12">
    <name type="scientific">Solanum tuberosum</name>
    <name type="common">Potato</name>
    <dbReference type="NCBI Taxonomy" id="4113"/>
    <lineage>
        <taxon>Eukaryota</taxon>
        <taxon>Viridiplantae</taxon>
        <taxon>Streptophyta</taxon>
        <taxon>Embryophyta</taxon>
        <taxon>Tracheophyta</taxon>
        <taxon>Spermatophyta</taxon>
        <taxon>Magnoliopsida</taxon>
        <taxon>eudicotyledons</taxon>
        <taxon>Gunneridae</taxon>
        <taxon>Pentapetalae</taxon>
        <taxon>asterids</taxon>
        <taxon>lamiids</taxon>
        <taxon>Solanales</taxon>
        <taxon>Solanaceae</taxon>
        <taxon>Solanoideae</taxon>
        <taxon>Solaneae</taxon>
        <taxon>Solanum</taxon>
    </lineage>
</organism>
<keyword evidence="3 8" id="KW-0378">Hydrolase</keyword>
<evidence type="ECO:0000259" key="10">
    <source>
        <dbReference type="Pfam" id="PF00759"/>
    </source>
</evidence>
<evidence type="ECO:0000256" key="3">
    <source>
        <dbReference type="ARBA" id="ARBA00022801"/>
    </source>
</evidence>
<name>A0ABQ7V7E8_SOLTU</name>
<dbReference type="Proteomes" id="UP000826656">
    <property type="component" value="Unassembled WGS sequence"/>
</dbReference>
<dbReference type="EC" id="3.2.1.4" evidence="9"/>
<comment type="catalytic activity">
    <reaction evidence="1 9">
        <text>Endohydrolysis of (1-&gt;4)-beta-D-glucosidic linkages in cellulose, lichenin and cereal beta-D-glucans.</text>
        <dbReference type="EC" id="3.2.1.4"/>
    </reaction>
</comment>
<reference evidence="11 12" key="1">
    <citation type="journal article" date="2021" name="bioRxiv">
        <title>Chromosome-scale and haplotype-resolved genome assembly of a tetraploid potato cultivar.</title>
        <authorList>
            <person name="Sun H."/>
            <person name="Jiao W.-B."/>
            <person name="Krause K."/>
            <person name="Campoy J.A."/>
            <person name="Goel M."/>
            <person name="Folz-Donahue K."/>
            <person name="Kukat C."/>
            <person name="Huettel B."/>
            <person name="Schneeberger K."/>
        </authorList>
    </citation>
    <scope>NUCLEOTIDE SEQUENCE [LARGE SCALE GENOMIC DNA]</scope>
    <source>
        <strain evidence="11">SolTubOtavaFocal</strain>
        <tissue evidence="11">Leaves</tissue>
    </source>
</reference>
<feature type="domain" description="Glycoside hydrolase family 9" evidence="10">
    <location>
        <begin position="227"/>
        <end position="324"/>
    </location>
</feature>
<evidence type="ECO:0000256" key="9">
    <source>
        <dbReference type="RuleBase" id="RU361166"/>
    </source>
</evidence>
<comment type="caution">
    <text evidence="11">The sequence shown here is derived from an EMBL/GenBank/DDBJ whole genome shotgun (WGS) entry which is preliminary data.</text>
</comment>
<dbReference type="Gene3D" id="1.50.10.10">
    <property type="match status" value="2"/>
</dbReference>
<protein>
    <recommendedName>
        <fullName evidence="9">Endoglucanase</fullName>
        <ecNumber evidence="9">3.2.1.4</ecNumber>
    </recommendedName>
</protein>
<evidence type="ECO:0000313" key="12">
    <source>
        <dbReference type="Proteomes" id="UP000826656"/>
    </source>
</evidence>
<dbReference type="SUPFAM" id="SSF54427">
    <property type="entry name" value="NTF2-like"/>
    <property type="match status" value="1"/>
</dbReference>
<keyword evidence="5 8" id="KW-0119">Carbohydrate metabolism</keyword>
<dbReference type="InterPro" id="IPR001701">
    <property type="entry name" value="Glyco_hydro_9"/>
</dbReference>
<keyword evidence="7 8" id="KW-0624">Polysaccharide degradation</keyword>
<evidence type="ECO:0000256" key="6">
    <source>
        <dbReference type="ARBA" id="ARBA00023295"/>
    </source>
</evidence>
<dbReference type="SUPFAM" id="SSF48208">
    <property type="entry name" value="Six-hairpin glycosidases"/>
    <property type="match status" value="1"/>
</dbReference>
<dbReference type="Pfam" id="PF00759">
    <property type="entry name" value="Glyco_hydro_9"/>
    <property type="match status" value="2"/>
</dbReference>
<comment type="similarity">
    <text evidence="2 8 9">Belongs to the glycosyl hydrolase 9 (cellulase E) family.</text>
</comment>
<evidence type="ECO:0000313" key="11">
    <source>
        <dbReference type="EMBL" id="KAH0759995.1"/>
    </source>
</evidence>
<evidence type="ECO:0000256" key="1">
    <source>
        <dbReference type="ARBA" id="ARBA00000966"/>
    </source>
</evidence>
<dbReference type="InterPro" id="IPR008928">
    <property type="entry name" value="6-hairpin_glycosidase_sf"/>
</dbReference>
<dbReference type="EMBL" id="JAIVGD010000015">
    <property type="protein sequence ID" value="KAH0759995.1"/>
    <property type="molecule type" value="Genomic_DNA"/>
</dbReference>